<gene>
    <name evidence="8" type="ORF">SADUNF_Sadunf02G0058800</name>
</gene>
<dbReference type="InterPro" id="IPR023395">
    <property type="entry name" value="MCP_dom_sf"/>
</dbReference>
<evidence type="ECO:0000256" key="6">
    <source>
        <dbReference type="SAM" id="MobiDB-lite"/>
    </source>
</evidence>
<proteinExistence type="inferred from homology"/>
<comment type="caution">
    <text evidence="8">The sequence shown here is derived from an EMBL/GenBank/DDBJ whole genome shotgun (WGS) entry which is preliminary data.</text>
</comment>
<keyword evidence="2 4" id="KW-0812">Transmembrane</keyword>
<dbReference type="SUPFAM" id="SSF103506">
    <property type="entry name" value="Mitochondrial carrier"/>
    <property type="match status" value="1"/>
</dbReference>
<reference evidence="8 9" key="1">
    <citation type="submission" date="2020-10" db="EMBL/GenBank/DDBJ databases">
        <title>Plant Genome Project.</title>
        <authorList>
            <person name="Zhang R.-G."/>
        </authorList>
    </citation>
    <scope>NUCLEOTIDE SEQUENCE [LARGE SCALE GENOMIC DNA]</scope>
    <source>
        <strain evidence="8">FAFU-HL-1</strain>
        <tissue evidence="8">Leaf</tissue>
    </source>
</reference>
<keyword evidence="5" id="KW-0813">Transport</keyword>
<keyword evidence="9" id="KW-1185">Reference proteome</keyword>
<feature type="repeat" description="Solcar" evidence="4">
    <location>
        <begin position="289"/>
        <end position="334"/>
    </location>
</feature>
<dbReference type="OrthoDB" id="695631at2759"/>
<dbReference type="InterPro" id="IPR018108">
    <property type="entry name" value="MCP_transmembrane"/>
</dbReference>
<dbReference type="PROSITE" id="PS50920">
    <property type="entry name" value="SOLCAR"/>
    <property type="match status" value="1"/>
</dbReference>
<dbReference type="Gene3D" id="1.50.40.10">
    <property type="entry name" value="Mitochondrial carrier domain"/>
    <property type="match status" value="1"/>
</dbReference>
<evidence type="ECO:0000256" key="2">
    <source>
        <dbReference type="ARBA" id="ARBA00022692"/>
    </source>
</evidence>
<dbReference type="GO" id="GO:0005634">
    <property type="term" value="C:nucleus"/>
    <property type="evidence" value="ECO:0007669"/>
    <property type="project" value="TreeGrafter"/>
</dbReference>
<name>A0A835N6D1_9ROSI</name>
<dbReference type="Pfam" id="PF05678">
    <property type="entry name" value="VQ"/>
    <property type="match status" value="1"/>
</dbReference>
<accession>A0A835N6D1</accession>
<dbReference type="GO" id="GO:0016020">
    <property type="term" value="C:membrane"/>
    <property type="evidence" value="ECO:0007669"/>
    <property type="project" value="UniProtKB-SubCell"/>
</dbReference>
<dbReference type="PANTHER" id="PTHR33143">
    <property type="entry name" value="F16F4.1 PROTEIN-RELATED"/>
    <property type="match status" value="1"/>
</dbReference>
<evidence type="ECO:0000259" key="7">
    <source>
        <dbReference type="Pfam" id="PF05678"/>
    </source>
</evidence>
<feature type="compositionally biased region" description="Low complexity" evidence="6">
    <location>
        <begin position="86"/>
        <end position="99"/>
    </location>
</feature>
<evidence type="ECO:0000256" key="5">
    <source>
        <dbReference type="RuleBase" id="RU000488"/>
    </source>
</evidence>
<dbReference type="AlphaFoldDB" id="A0A835N6D1"/>
<dbReference type="Proteomes" id="UP000657918">
    <property type="component" value="Unassembled WGS sequence"/>
</dbReference>
<feature type="region of interest" description="Disordered" evidence="6">
    <location>
        <begin position="86"/>
        <end position="105"/>
    </location>
</feature>
<feature type="region of interest" description="Disordered" evidence="6">
    <location>
        <begin position="1"/>
        <end position="59"/>
    </location>
</feature>
<keyword evidence="3 4" id="KW-0472">Membrane</keyword>
<evidence type="ECO:0000313" key="8">
    <source>
        <dbReference type="EMBL" id="KAF9687102.1"/>
    </source>
</evidence>
<dbReference type="PANTHER" id="PTHR33143:SF6">
    <property type="entry name" value="OS08G0102900 PROTEIN"/>
    <property type="match status" value="1"/>
</dbReference>
<protein>
    <recommendedName>
        <fullName evidence="7">VQ domain-containing protein</fullName>
    </recommendedName>
</protein>
<evidence type="ECO:0000256" key="4">
    <source>
        <dbReference type="PROSITE-ProRule" id="PRU00282"/>
    </source>
</evidence>
<dbReference type="InterPro" id="IPR039607">
    <property type="entry name" value="VQ_8/17/18/20/21/25"/>
</dbReference>
<sequence length="334" mass="36441">MDSSDFPVSRSPRKELQGPRPPALKIRKDSHKIRKPPVAPRPFQQQPQNQPPTQPRPPVIIYTVSPKVIHTNPKDFMTLVQRLTGSSSTSTCSSTSTSSNPFNDDCGAISPAARYATIEKARSPKDQKKQQQLDGDVGYIEGIMEIDQVMERPSLGPGILSPGPASLPPIPPNLFSPDPNSVSFFHDLSPVLHGVPIEFSDSSASAISRHYRVISNNGALRIDYPANAGWCKGEILGGLVENFGERWYLGSSSGYSATLLRNFPAGVLGYSSLEYLKAAVLSRTRKSHFLPIENVCYGALAGAISASLTTPLDVVKTRLMTQMNEEVVVVFRRQ</sequence>
<feature type="domain" description="VQ" evidence="7">
    <location>
        <begin position="63"/>
        <end position="90"/>
    </location>
</feature>
<dbReference type="Pfam" id="PF00153">
    <property type="entry name" value="Mito_carr"/>
    <property type="match status" value="1"/>
</dbReference>
<dbReference type="EMBL" id="JADGMS010000002">
    <property type="protein sequence ID" value="KAF9687102.1"/>
    <property type="molecule type" value="Genomic_DNA"/>
</dbReference>
<comment type="similarity">
    <text evidence="5">Belongs to the mitochondrial carrier (TC 2.A.29) family.</text>
</comment>
<comment type="subcellular location">
    <subcellularLocation>
        <location evidence="1">Membrane</location>
        <topology evidence="1">Multi-pass membrane protein</topology>
    </subcellularLocation>
</comment>
<organism evidence="8 9">
    <name type="scientific">Salix dunnii</name>
    <dbReference type="NCBI Taxonomy" id="1413687"/>
    <lineage>
        <taxon>Eukaryota</taxon>
        <taxon>Viridiplantae</taxon>
        <taxon>Streptophyta</taxon>
        <taxon>Embryophyta</taxon>
        <taxon>Tracheophyta</taxon>
        <taxon>Spermatophyta</taxon>
        <taxon>Magnoliopsida</taxon>
        <taxon>eudicotyledons</taxon>
        <taxon>Gunneridae</taxon>
        <taxon>Pentapetalae</taxon>
        <taxon>rosids</taxon>
        <taxon>fabids</taxon>
        <taxon>Malpighiales</taxon>
        <taxon>Salicaceae</taxon>
        <taxon>Saliceae</taxon>
        <taxon>Salix</taxon>
    </lineage>
</organism>
<evidence type="ECO:0000313" key="9">
    <source>
        <dbReference type="Proteomes" id="UP000657918"/>
    </source>
</evidence>
<feature type="compositionally biased region" description="Pro residues" evidence="6">
    <location>
        <begin position="49"/>
        <end position="58"/>
    </location>
</feature>
<dbReference type="InterPro" id="IPR008889">
    <property type="entry name" value="VQ"/>
</dbReference>
<evidence type="ECO:0000256" key="1">
    <source>
        <dbReference type="ARBA" id="ARBA00004141"/>
    </source>
</evidence>
<evidence type="ECO:0000256" key="3">
    <source>
        <dbReference type="ARBA" id="ARBA00023136"/>
    </source>
</evidence>